<feature type="region of interest" description="Disordered" evidence="5">
    <location>
        <begin position="148"/>
        <end position="168"/>
    </location>
</feature>
<dbReference type="Proteomes" id="UP001431235">
    <property type="component" value="Unassembled WGS sequence"/>
</dbReference>
<dbReference type="GO" id="GO:0008745">
    <property type="term" value="F:N-acetylmuramoyl-L-alanine amidase activity"/>
    <property type="evidence" value="ECO:0007669"/>
    <property type="project" value="UniProtKB-EC"/>
</dbReference>
<protein>
    <recommendedName>
        <fullName evidence="2">N-acetylmuramoyl-L-alanine amidase</fullName>
        <ecNumber evidence="2">3.5.1.28</ecNumber>
    </recommendedName>
</protein>
<gene>
    <name evidence="7" type="ORF">K5L01_06270</name>
</gene>
<dbReference type="SMART" id="SM00644">
    <property type="entry name" value="Ami_2"/>
    <property type="match status" value="1"/>
</dbReference>
<evidence type="ECO:0000313" key="8">
    <source>
        <dbReference type="Proteomes" id="UP001431235"/>
    </source>
</evidence>
<accession>A0ABT0SG00</accession>
<feature type="domain" description="N-acetylmuramoyl-L-alanine amidase" evidence="6">
    <location>
        <begin position="16"/>
        <end position="158"/>
    </location>
</feature>
<evidence type="ECO:0000256" key="2">
    <source>
        <dbReference type="ARBA" id="ARBA00011901"/>
    </source>
</evidence>
<dbReference type="InterPro" id="IPR036505">
    <property type="entry name" value="Amidase/PGRP_sf"/>
</dbReference>
<comment type="caution">
    <text evidence="7">The sequence shown here is derived from an EMBL/GenBank/DDBJ whole genome shotgun (WGS) entry which is preliminary data.</text>
</comment>
<evidence type="ECO:0000256" key="5">
    <source>
        <dbReference type="SAM" id="MobiDB-lite"/>
    </source>
</evidence>
<organism evidence="7 8">
    <name type="scientific">Stenotrophomonas mori</name>
    <dbReference type="NCBI Taxonomy" id="2871096"/>
    <lineage>
        <taxon>Bacteria</taxon>
        <taxon>Pseudomonadati</taxon>
        <taxon>Pseudomonadota</taxon>
        <taxon>Gammaproteobacteria</taxon>
        <taxon>Lysobacterales</taxon>
        <taxon>Lysobacteraceae</taxon>
        <taxon>Stenotrophomonas</taxon>
    </lineage>
</organism>
<evidence type="ECO:0000259" key="6">
    <source>
        <dbReference type="SMART" id="SM00644"/>
    </source>
</evidence>
<evidence type="ECO:0000256" key="1">
    <source>
        <dbReference type="ARBA" id="ARBA00001561"/>
    </source>
</evidence>
<feature type="compositionally biased region" description="Basic and acidic residues" evidence="5">
    <location>
        <begin position="156"/>
        <end position="168"/>
    </location>
</feature>
<dbReference type="CDD" id="cd06583">
    <property type="entry name" value="PGRP"/>
    <property type="match status" value="1"/>
</dbReference>
<name>A0ABT0SG00_9GAMM</name>
<dbReference type="PANTHER" id="PTHR30417:SF1">
    <property type="entry name" value="N-ACETYLMURAMOYL-L-ALANINE AMIDASE AMID"/>
    <property type="match status" value="1"/>
</dbReference>
<comment type="catalytic activity">
    <reaction evidence="1">
        <text>Hydrolyzes the link between N-acetylmuramoyl residues and L-amino acid residues in certain cell-wall glycopeptides.</text>
        <dbReference type="EC" id="3.5.1.28"/>
    </reaction>
</comment>
<proteinExistence type="predicted"/>
<evidence type="ECO:0000256" key="3">
    <source>
        <dbReference type="ARBA" id="ARBA00022801"/>
    </source>
</evidence>
<evidence type="ECO:0000313" key="7">
    <source>
        <dbReference type="EMBL" id="MCL7714255.1"/>
    </source>
</evidence>
<dbReference type="SUPFAM" id="SSF55846">
    <property type="entry name" value="N-acetylmuramoyl-L-alanine amidase-like"/>
    <property type="match status" value="1"/>
</dbReference>
<dbReference type="EMBL" id="JAIKTS010000001">
    <property type="protein sequence ID" value="MCL7714255.1"/>
    <property type="molecule type" value="Genomic_DNA"/>
</dbReference>
<keyword evidence="8" id="KW-1185">Reference proteome</keyword>
<dbReference type="Pfam" id="PF01510">
    <property type="entry name" value="Amidase_2"/>
    <property type="match status" value="1"/>
</dbReference>
<reference evidence="7 8" key="1">
    <citation type="submission" date="2021-08" db="EMBL/GenBank/DDBJ databases">
        <title>Novel members of of the genus Stenotrophomonas from differernt environment.</title>
        <authorList>
            <person name="Deng Y."/>
        </authorList>
    </citation>
    <scope>NUCLEOTIDE SEQUENCE [LARGE SCALE GENOMIC DNA]</scope>
    <source>
        <strain evidence="7 8">CPCC 101365</strain>
    </source>
</reference>
<sequence length="189" mass="21089">MNAMPPVHPDPLPYAHLLPLRAPAAIDLVVVHCTELPDLATARMYGERVLYDSGTGNSGHYYIDRDGSIHQYVAAERTAHHVRGINPRSLGIELVNSGRYPHWLDSRHQAMDEPYAQAQVDALIALLRALPAQLPALRWIAGHEELDTEQVPASDDPARRVPRKRDPGPHFPWAEVLAAIPLQRLPERP</sequence>
<evidence type="ECO:0000256" key="4">
    <source>
        <dbReference type="ARBA" id="ARBA00023316"/>
    </source>
</evidence>
<dbReference type="InterPro" id="IPR002502">
    <property type="entry name" value="Amidase_domain"/>
</dbReference>
<keyword evidence="4" id="KW-0961">Cell wall biogenesis/degradation</keyword>
<keyword evidence="3 7" id="KW-0378">Hydrolase</keyword>
<dbReference type="PANTHER" id="PTHR30417">
    <property type="entry name" value="N-ACETYLMURAMOYL-L-ALANINE AMIDASE AMID"/>
    <property type="match status" value="1"/>
</dbReference>
<dbReference type="EC" id="3.5.1.28" evidence="2"/>
<dbReference type="InterPro" id="IPR051206">
    <property type="entry name" value="NAMLAA_amidase_2"/>
</dbReference>
<dbReference type="Gene3D" id="3.40.80.10">
    <property type="entry name" value="Peptidoglycan recognition protein-like"/>
    <property type="match status" value="1"/>
</dbReference>